<name>A0A814FRQ8_9BILA</name>
<dbReference type="Proteomes" id="UP000663832">
    <property type="component" value="Unassembled WGS sequence"/>
</dbReference>
<comment type="caution">
    <text evidence="1">The sequence shown here is derived from an EMBL/GenBank/DDBJ whole genome shotgun (WGS) entry which is preliminary data.</text>
</comment>
<evidence type="ECO:0000313" key="2">
    <source>
        <dbReference type="Proteomes" id="UP000663832"/>
    </source>
</evidence>
<sequence length="146" mass="17287">MSSTLETLPDEILMIIFQYSGDVSTILQTFSGLNQRLNRILIDRRLHLLGDYLSIKKHHISSDDYYNSNVFHKVSHQLFIINDTINDDELCQYLQMLMSFHIQQLYKQLGNEFQSNLTAYQVQHLTNNDIIDIDKDLFEIFSNKYY</sequence>
<proteinExistence type="predicted"/>
<keyword evidence="2" id="KW-1185">Reference proteome</keyword>
<evidence type="ECO:0000313" key="1">
    <source>
        <dbReference type="EMBL" id="CAF0985825.1"/>
    </source>
</evidence>
<dbReference type="OrthoDB" id="10214676at2759"/>
<gene>
    <name evidence="1" type="ORF">QVE165_LOCUS14115</name>
</gene>
<protein>
    <recommendedName>
        <fullName evidence="3">F-box domain-containing protein</fullName>
    </recommendedName>
</protein>
<reference evidence="1" key="1">
    <citation type="submission" date="2021-02" db="EMBL/GenBank/DDBJ databases">
        <authorList>
            <person name="Nowell W R."/>
        </authorList>
    </citation>
    <scope>NUCLEOTIDE SEQUENCE</scope>
</reference>
<dbReference type="AlphaFoldDB" id="A0A814FRQ8"/>
<evidence type="ECO:0008006" key="3">
    <source>
        <dbReference type="Google" id="ProtNLM"/>
    </source>
</evidence>
<accession>A0A814FRQ8</accession>
<organism evidence="1 2">
    <name type="scientific">Adineta steineri</name>
    <dbReference type="NCBI Taxonomy" id="433720"/>
    <lineage>
        <taxon>Eukaryota</taxon>
        <taxon>Metazoa</taxon>
        <taxon>Spiralia</taxon>
        <taxon>Gnathifera</taxon>
        <taxon>Rotifera</taxon>
        <taxon>Eurotatoria</taxon>
        <taxon>Bdelloidea</taxon>
        <taxon>Adinetida</taxon>
        <taxon>Adinetidae</taxon>
        <taxon>Adineta</taxon>
    </lineage>
</organism>
<dbReference type="EMBL" id="CAJNOM010000074">
    <property type="protein sequence ID" value="CAF0985825.1"/>
    <property type="molecule type" value="Genomic_DNA"/>
</dbReference>